<feature type="region of interest" description="Disordered" evidence="1">
    <location>
        <begin position="1"/>
        <end position="131"/>
    </location>
</feature>
<dbReference type="Proteomes" id="UP001189429">
    <property type="component" value="Unassembled WGS sequence"/>
</dbReference>
<evidence type="ECO:0000256" key="1">
    <source>
        <dbReference type="SAM" id="MobiDB-lite"/>
    </source>
</evidence>
<feature type="compositionally biased region" description="Pro residues" evidence="1">
    <location>
        <begin position="28"/>
        <end position="42"/>
    </location>
</feature>
<protein>
    <submittedName>
        <fullName evidence="2">Uncharacterized protein</fullName>
    </submittedName>
</protein>
<proteinExistence type="predicted"/>
<sequence>FPPSMPIPPDTCPRLRREGSSAARPPERPAQPPRGPRPPPLGPSGSGRGGGARRFGRPSFVPSRGRGVREAQGRARHEGPASAVGRSAPGRHMQYEGAEISLGSVRPPRSTEKVKPLEPRSRKAPNKPNVD</sequence>
<gene>
    <name evidence="2" type="ORF">PCOR1329_LOCUS10782</name>
</gene>
<evidence type="ECO:0000313" key="3">
    <source>
        <dbReference type="Proteomes" id="UP001189429"/>
    </source>
</evidence>
<keyword evidence="3" id="KW-1185">Reference proteome</keyword>
<feature type="compositionally biased region" description="Gly residues" evidence="1">
    <location>
        <begin position="44"/>
        <end position="53"/>
    </location>
</feature>
<organism evidence="2 3">
    <name type="scientific">Prorocentrum cordatum</name>
    <dbReference type="NCBI Taxonomy" id="2364126"/>
    <lineage>
        <taxon>Eukaryota</taxon>
        <taxon>Sar</taxon>
        <taxon>Alveolata</taxon>
        <taxon>Dinophyceae</taxon>
        <taxon>Prorocentrales</taxon>
        <taxon>Prorocentraceae</taxon>
        <taxon>Prorocentrum</taxon>
    </lineage>
</organism>
<feature type="compositionally biased region" description="Basic and acidic residues" evidence="1">
    <location>
        <begin position="67"/>
        <end position="79"/>
    </location>
</feature>
<dbReference type="EMBL" id="CAUYUJ010003069">
    <property type="protein sequence ID" value="CAK0803714.1"/>
    <property type="molecule type" value="Genomic_DNA"/>
</dbReference>
<evidence type="ECO:0000313" key="2">
    <source>
        <dbReference type="EMBL" id="CAK0803714.1"/>
    </source>
</evidence>
<name>A0ABN9QCS2_9DINO</name>
<feature type="compositionally biased region" description="Basic and acidic residues" evidence="1">
    <location>
        <begin position="109"/>
        <end position="121"/>
    </location>
</feature>
<reference evidence="2" key="1">
    <citation type="submission" date="2023-10" db="EMBL/GenBank/DDBJ databases">
        <authorList>
            <person name="Chen Y."/>
            <person name="Shah S."/>
            <person name="Dougan E. K."/>
            <person name="Thang M."/>
            <person name="Chan C."/>
        </authorList>
    </citation>
    <scope>NUCLEOTIDE SEQUENCE [LARGE SCALE GENOMIC DNA]</scope>
</reference>
<feature type="non-terminal residue" evidence="2">
    <location>
        <position position="1"/>
    </location>
</feature>
<comment type="caution">
    <text evidence="2">The sequence shown here is derived from an EMBL/GenBank/DDBJ whole genome shotgun (WGS) entry which is preliminary data.</text>
</comment>
<accession>A0ABN9QCS2</accession>
<feature type="compositionally biased region" description="Pro residues" evidence="1">
    <location>
        <begin position="1"/>
        <end position="11"/>
    </location>
</feature>